<protein>
    <recommendedName>
        <fullName evidence="5">Carboxypeptidase regulatory-like domain-containing protein</fullName>
    </recommendedName>
</protein>
<evidence type="ECO:0000313" key="4">
    <source>
        <dbReference type="Proteomes" id="UP000236569"/>
    </source>
</evidence>
<gene>
    <name evidence="3" type="ORF">DAERI_100126</name>
</gene>
<dbReference type="Gene3D" id="2.60.40.1120">
    <property type="entry name" value="Carboxypeptidase-like, regulatory domain"/>
    <property type="match status" value="1"/>
</dbReference>
<feature type="chain" id="PRO_5014321689" description="Carboxypeptidase regulatory-like domain-containing protein" evidence="2">
    <location>
        <begin position="26"/>
        <end position="283"/>
    </location>
</feature>
<reference evidence="4" key="1">
    <citation type="submission" date="2018-01" db="EMBL/GenBank/DDBJ databases">
        <title>Draft Genome Sequence of the Radioresistant Bacterium Deinococcus aerius TR0125, Isolated from the Higher Atmosphere above Japan.</title>
        <authorList>
            <person name="Satoh K."/>
            <person name="Arai H."/>
            <person name="Sanzen T."/>
            <person name="Kawaguchi Y."/>
            <person name="Hayashi H."/>
            <person name="Yokobori S."/>
            <person name="Yamagishi A."/>
            <person name="Oono Y."/>
            <person name="Narumi I."/>
        </authorList>
    </citation>
    <scope>NUCLEOTIDE SEQUENCE [LARGE SCALE GENOMIC DNA]</scope>
    <source>
        <strain evidence="4">TR0125</strain>
    </source>
</reference>
<keyword evidence="4" id="KW-1185">Reference proteome</keyword>
<dbReference type="RefSeq" id="WP_103130106.1">
    <property type="nucleotide sequence ID" value="NZ_BFAG01000010.1"/>
</dbReference>
<feature type="signal peptide" evidence="2">
    <location>
        <begin position="1"/>
        <end position="25"/>
    </location>
</feature>
<evidence type="ECO:0000256" key="1">
    <source>
        <dbReference type="SAM" id="MobiDB-lite"/>
    </source>
</evidence>
<dbReference type="SUPFAM" id="SSF49464">
    <property type="entry name" value="Carboxypeptidase regulatory domain-like"/>
    <property type="match status" value="1"/>
</dbReference>
<evidence type="ECO:0000256" key="2">
    <source>
        <dbReference type="SAM" id="SignalP"/>
    </source>
</evidence>
<dbReference type="Pfam" id="PF13620">
    <property type="entry name" value="CarboxypepD_reg"/>
    <property type="match status" value="1"/>
</dbReference>
<dbReference type="AlphaFoldDB" id="A0A2I9CXF8"/>
<dbReference type="InterPro" id="IPR008969">
    <property type="entry name" value="CarboxyPept-like_regulatory"/>
</dbReference>
<feature type="compositionally biased region" description="Pro residues" evidence="1">
    <location>
        <begin position="265"/>
        <end position="283"/>
    </location>
</feature>
<name>A0A2I9CXF8_9DEIO</name>
<proteinExistence type="predicted"/>
<organism evidence="3 4">
    <name type="scientific">Deinococcus aerius</name>
    <dbReference type="NCBI Taxonomy" id="200253"/>
    <lineage>
        <taxon>Bacteria</taxon>
        <taxon>Thermotogati</taxon>
        <taxon>Deinococcota</taxon>
        <taxon>Deinococci</taxon>
        <taxon>Deinococcales</taxon>
        <taxon>Deinococcaceae</taxon>
        <taxon>Deinococcus</taxon>
    </lineage>
</organism>
<evidence type="ECO:0000313" key="3">
    <source>
        <dbReference type="EMBL" id="GBF06763.1"/>
    </source>
</evidence>
<comment type="caution">
    <text evidence="3">The sequence shown here is derived from an EMBL/GenBank/DDBJ whole genome shotgun (WGS) entry which is preliminary data.</text>
</comment>
<sequence length="283" mass="30358">MSRRMTNKTLPGTVLALMALGPAWAAPGKPAPGSVQGQVLDTRGQPLEGVKVWIKPVVTTGVAETLTDERGRYEVTGLPPVGYRAYAWLQVPFKGQQFCYRLAHPRVSDYNAFNPRDGLIRNFVWKLSGRIPGNEDYSDLGYFGGSLPLMQGSSQGRFPAQQDEIEVQLVPVGQLIDGSAGKALTRTVPARGMVLDVPIGTYRVRATFIGANGRREPLRVSGFDGDYANEATVNFKAHGGGCAGTTGGAPGRAYVYWQFRRGAPSPAPAAPSPDSVPPDEPLM</sequence>
<accession>A0A2I9CXF8</accession>
<dbReference type="Proteomes" id="UP000236569">
    <property type="component" value="Unassembled WGS sequence"/>
</dbReference>
<dbReference type="EMBL" id="BFAG01000010">
    <property type="protein sequence ID" value="GBF06763.1"/>
    <property type="molecule type" value="Genomic_DNA"/>
</dbReference>
<feature type="region of interest" description="Disordered" evidence="1">
    <location>
        <begin position="264"/>
        <end position="283"/>
    </location>
</feature>
<keyword evidence="2" id="KW-0732">Signal</keyword>
<evidence type="ECO:0008006" key="5">
    <source>
        <dbReference type="Google" id="ProtNLM"/>
    </source>
</evidence>
<dbReference type="OrthoDB" id="64804at2"/>